<evidence type="ECO:0000313" key="1">
    <source>
        <dbReference type="EMBL" id="KAJ8107192.1"/>
    </source>
</evidence>
<gene>
    <name evidence="1" type="ORF">ONZ43_g6811</name>
</gene>
<dbReference type="EMBL" id="JAPESX010002600">
    <property type="protein sequence ID" value="KAJ8107192.1"/>
    <property type="molecule type" value="Genomic_DNA"/>
</dbReference>
<name>A0ACC2HVS4_9PEZI</name>
<proteinExistence type="predicted"/>
<evidence type="ECO:0000313" key="2">
    <source>
        <dbReference type="Proteomes" id="UP001153334"/>
    </source>
</evidence>
<reference evidence="1" key="1">
    <citation type="submission" date="2022-11" db="EMBL/GenBank/DDBJ databases">
        <title>Genome Sequence of Nemania bipapillata.</title>
        <authorList>
            <person name="Buettner E."/>
        </authorList>
    </citation>
    <scope>NUCLEOTIDE SEQUENCE</scope>
    <source>
        <strain evidence="1">CP14</strain>
    </source>
</reference>
<organism evidence="1 2">
    <name type="scientific">Nemania bipapillata</name>
    <dbReference type="NCBI Taxonomy" id="110536"/>
    <lineage>
        <taxon>Eukaryota</taxon>
        <taxon>Fungi</taxon>
        <taxon>Dikarya</taxon>
        <taxon>Ascomycota</taxon>
        <taxon>Pezizomycotina</taxon>
        <taxon>Sordariomycetes</taxon>
        <taxon>Xylariomycetidae</taxon>
        <taxon>Xylariales</taxon>
        <taxon>Xylariaceae</taxon>
        <taxon>Nemania</taxon>
    </lineage>
</organism>
<comment type="caution">
    <text evidence="1">The sequence shown here is derived from an EMBL/GenBank/DDBJ whole genome shotgun (WGS) entry which is preliminary data.</text>
</comment>
<protein>
    <submittedName>
        <fullName evidence="1">Uncharacterized protein</fullName>
    </submittedName>
</protein>
<sequence length="431" mass="49073">MTNFSHQSNHIPKVWQSLKTCLSPRDDDAQFWWRLTGYQLAHMVDAAGYTVERQYEILLFHYHLVIPRLGPAPGVDGCPKRTSMLTYDGSPLEYSWKWNTSESEPDIRYSWEPFNPGRGTSDPLNHALSIDYMQHVRDLIPGVDFTLAKHLLAEIESGDRHASDFLHATEFNRDKNFSLKSYFFPRNAKPLQAGDSSTLMEWVQAIEKLGTKNASLDLLIDFITNSSEGQVMVPAVVAVDDVPPSQSRLKLYFVTRHTSFSSLKEVMTMGGRIELPEANMKEIRSLTEAVLGLPTDYSEDSNMPRADPVGEASVNTKDLIDCFIYYFDIAPGREKPEVKFYLPTRSFVPDDSTLCHRLTQWMTVRGRGAYCERYLAMMKIMGEHRGLKNGQGIHSFISYQVNKLGEADIKSYFTPEAYHPARYAEIQQNGD</sequence>
<dbReference type="Proteomes" id="UP001153334">
    <property type="component" value="Unassembled WGS sequence"/>
</dbReference>
<keyword evidence="2" id="KW-1185">Reference proteome</keyword>
<accession>A0ACC2HVS4</accession>